<dbReference type="InterPro" id="IPR044651">
    <property type="entry name" value="OTSB-like"/>
</dbReference>
<protein>
    <recommendedName>
        <fullName evidence="4">Trehalose 6-phosphate phosphatase</fullName>
        <ecNumber evidence="4">3.1.3.12</ecNumber>
    </recommendedName>
</protein>
<evidence type="ECO:0000256" key="3">
    <source>
        <dbReference type="ARBA" id="ARBA00022801"/>
    </source>
</evidence>
<comment type="catalytic activity">
    <reaction evidence="4">
        <text>alpha,alpha-trehalose 6-phosphate + H2O = alpha,alpha-trehalose + phosphate</text>
        <dbReference type="Rhea" id="RHEA:23420"/>
        <dbReference type="ChEBI" id="CHEBI:15377"/>
        <dbReference type="ChEBI" id="CHEBI:16551"/>
        <dbReference type="ChEBI" id="CHEBI:43474"/>
        <dbReference type="ChEBI" id="CHEBI:58429"/>
        <dbReference type="EC" id="3.1.3.12"/>
    </reaction>
</comment>
<dbReference type="PANTHER" id="PTHR43768">
    <property type="entry name" value="TREHALOSE 6-PHOSPHATE PHOSPHATASE"/>
    <property type="match status" value="1"/>
</dbReference>
<evidence type="ECO:0000256" key="2">
    <source>
        <dbReference type="ARBA" id="ARBA00008770"/>
    </source>
</evidence>
<dbReference type="CDD" id="cd01627">
    <property type="entry name" value="HAD_TPP"/>
    <property type="match status" value="1"/>
</dbReference>
<comment type="cofactor">
    <cofactor evidence="4">
        <name>Mg(2+)</name>
        <dbReference type="ChEBI" id="CHEBI:18420"/>
    </cofactor>
</comment>
<dbReference type="SUPFAM" id="SSF56784">
    <property type="entry name" value="HAD-like"/>
    <property type="match status" value="1"/>
</dbReference>
<evidence type="ECO:0000256" key="4">
    <source>
        <dbReference type="RuleBase" id="RU361117"/>
    </source>
</evidence>
<evidence type="ECO:0000313" key="6">
    <source>
        <dbReference type="Proteomes" id="UP000549052"/>
    </source>
</evidence>
<keyword evidence="4" id="KW-0479">Metal-binding</keyword>
<evidence type="ECO:0000256" key="1">
    <source>
        <dbReference type="ARBA" id="ARBA00005199"/>
    </source>
</evidence>
<proteinExistence type="inferred from homology"/>
<gene>
    <name evidence="5" type="ORF">FHW16_003371</name>
</gene>
<comment type="pathway">
    <text evidence="1 4">Glycan biosynthesis; trehalose biosynthesis.</text>
</comment>
<keyword evidence="3 4" id="KW-0378">Hydrolase</keyword>
<dbReference type="NCBIfam" id="TIGR00685">
    <property type="entry name" value="T6PP"/>
    <property type="match status" value="1"/>
</dbReference>
<dbReference type="UniPathway" id="UPA00299"/>
<keyword evidence="4" id="KW-0460">Magnesium</keyword>
<dbReference type="Gene3D" id="3.40.50.1000">
    <property type="entry name" value="HAD superfamily/HAD-like"/>
    <property type="match status" value="1"/>
</dbReference>
<dbReference type="InterPro" id="IPR006379">
    <property type="entry name" value="HAD-SF_hydro_IIB"/>
</dbReference>
<dbReference type="RefSeq" id="WP_182550301.1">
    <property type="nucleotide sequence ID" value="NZ_JACGXN010000005.1"/>
</dbReference>
<sequence>MTGISQVFPDDLRRWAFFLDVDGTLIDLADTPDGVIMPPKLPHQIADLSARLDGALALVSGRSIQSVDTLFRPYRFPVAGLHGNEMRHEMDGSVSRTPVDEHRLDNAKRSFEGIVAKWPGVILEDKGAALAIHYRQAPAAFAEIDVCVTQLFLKLGPHWTRQDGKMVVEIRPSGANKGSALAKFMRSPPFAKRLPLAIGDDLTDEAMFKVANTLSGQSILVGSPGHVSQARSRVESPAMVQAWLGQATHAGENRPGRDEK</sequence>
<dbReference type="GO" id="GO:0046872">
    <property type="term" value="F:metal ion binding"/>
    <property type="evidence" value="ECO:0007669"/>
    <property type="project" value="UniProtKB-KW"/>
</dbReference>
<dbReference type="NCBIfam" id="TIGR01484">
    <property type="entry name" value="HAD-SF-IIB"/>
    <property type="match status" value="1"/>
</dbReference>
<dbReference type="GO" id="GO:0005992">
    <property type="term" value="P:trehalose biosynthetic process"/>
    <property type="evidence" value="ECO:0007669"/>
    <property type="project" value="UniProtKB-UniPathway"/>
</dbReference>
<dbReference type="EMBL" id="JACGXN010000005">
    <property type="protein sequence ID" value="MBA8879652.1"/>
    <property type="molecule type" value="Genomic_DNA"/>
</dbReference>
<reference evidence="5 6" key="1">
    <citation type="submission" date="2020-07" db="EMBL/GenBank/DDBJ databases">
        <title>Genomic Encyclopedia of Type Strains, Phase IV (KMG-V): Genome sequencing to study the core and pangenomes of soil and plant-associated prokaryotes.</title>
        <authorList>
            <person name="Whitman W."/>
        </authorList>
    </citation>
    <scope>NUCLEOTIDE SEQUENCE [LARGE SCALE GENOMIC DNA]</scope>
    <source>
        <strain evidence="5 6">AN3</strain>
    </source>
</reference>
<dbReference type="InterPro" id="IPR036412">
    <property type="entry name" value="HAD-like_sf"/>
</dbReference>
<dbReference type="AlphaFoldDB" id="A0A839ELB0"/>
<comment type="function">
    <text evidence="4">Removes the phosphate from trehalose 6-phosphate to produce free trehalose.</text>
</comment>
<evidence type="ECO:0000313" key="5">
    <source>
        <dbReference type="EMBL" id="MBA8879652.1"/>
    </source>
</evidence>
<comment type="caution">
    <text evidence="5">The sequence shown here is derived from an EMBL/GenBank/DDBJ whole genome shotgun (WGS) entry which is preliminary data.</text>
</comment>
<dbReference type="PANTHER" id="PTHR43768:SF3">
    <property type="entry name" value="TREHALOSE 6-PHOSPHATE PHOSPHATASE"/>
    <property type="match status" value="1"/>
</dbReference>
<name>A0A839ELB0_9HYPH</name>
<dbReference type="Pfam" id="PF02358">
    <property type="entry name" value="Trehalose_PPase"/>
    <property type="match status" value="1"/>
</dbReference>
<dbReference type="GO" id="GO:0004805">
    <property type="term" value="F:trehalose-phosphatase activity"/>
    <property type="evidence" value="ECO:0007669"/>
    <property type="project" value="UniProtKB-EC"/>
</dbReference>
<keyword evidence="6" id="KW-1185">Reference proteome</keyword>
<dbReference type="EC" id="3.1.3.12" evidence="4"/>
<dbReference type="InterPro" id="IPR003337">
    <property type="entry name" value="Trehalose_PPase"/>
</dbReference>
<comment type="similarity">
    <text evidence="2 4">Belongs to the trehalose phosphatase family.</text>
</comment>
<dbReference type="Proteomes" id="UP000549052">
    <property type="component" value="Unassembled WGS sequence"/>
</dbReference>
<accession>A0A839ELB0</accession>
<dbReference type="InterPro" id="IPR023214">
    <property type="entry name" value="HAD_sf"/>
</dbReference>
<dbReference type="Gene3D" id="3.30.70.1020">
    <property type="entry name" value="Trehalose-6-phosphate phosphatase related protein, domain 2"/>
    <property type="match status" value="1"/>
</dbReference>
<organism evidence="5 6">
    <name type="scientific">Phyllobacterium myrsinacearum</name>
    <dbReference type="NCBI Taxonomy" id="28101"/>
    <lineage>
        <taxon>Bacteria</taxon>
        <taxon>Pseudomonadati</taxon>
        <taxon>Pseudomonadota</taxon>
        <taxon>Alphaproteobacteria</taxon>
        <taxon>Hyphomicrobiales</taxon>
        <taxon>Phyllobacteriaceae</taxon>
        <taxon>Phyllobacterium</taxon>
    </lineage>
</organism>